<organism evidence="2 3">
    <name type="scientific">Luteolibacter ambystomatis</name>
    <dbReference type="NCBI Taxonomy" id="2824561"/>
    <lineage>
        <taxon>Bacteria</taxon>
        <taxon>Pseudomonadati</taxon>
        <taxon>Verrucomicrobiota</taxon>
        <taxon>Verrucomicrobiia</taxon>
        <taxon>Verrucomicrobiales</taxon>
        <taxon>Verrucomicrobiaceae</taxon>
        <taxon>Luteolibacter</taxon>
    </lineage>
</organism>
<feature type="transmembrane region" description="Helical" evidence="1">
    <location>
        <begin position="41"/>
        <end position="64"/>
    </location>
</feature>
<keyword evidence="3" id="KW-1185">Reference proteome</keyword>
<accession>A0A975G8H3</accession>
<evidence type="ECO:0000256" key="1">
    <source>
        <dbReference type="SAM" id="Phobius"/>
    </source>
</evidence>
<keyword evidence="1" id="KW-0472">Membrane</keyword>
<name>A0A975G8H3_9BACT</name>
<dbReference type="Proteomes" id="UP000676169">
    <property type="component" value="Chromosome"/>
</dbReference>
<dbReference type="AlphaFoldDB" id="A0A975G8H3"/>
<keyword evidence="1" id="KW-1133">Transmembrane helix</keyword>
<feature type="transmembrane region" description="Helical" evidence="1">
    <location>
        <begin position="84"/>
        <end position="106"/>
    </location>
</feature>
<evidence type="ECO:0000313" key="3">
    <source>
        <dbReference type="Proteomes" id="UP000676169"/>
    </source>
</evidence>
<protein>
    <submittedName>
        <fullName evidence="2">Uncharacterized protein</fullName>
    </submittedName>
</protein>
<sequence length="128" mass="14008">MQTGSPLLLASIESVRPVYLIVMGVSLLLFAWRLSRSASRWAARLMMAGAILLSMGYALVMPMYEAGKIQYLGSHHGDTSSALAWHVVKLVSMNAGWLLFGWGLAVHAHLFSNDRKVAHSATLLPTTR</sequence>
<dbReference type="EMBL" id="CP073100">
    <property type="protein sequence ID" value="QUE51024.1"/>
    <property type="molecule type" value="Genomic_DNA"/>
</dbReference>
<dbReference type="KEGG" id="lamb:KBB96_19480"/>
<proteinExistence type="predicted"/>
<dbReference type="RefSeq" id="WP_211631163.1">
    <property type="nucleotide sequence ID" value="NZ_CP073100.1"/>
</dbReference>
<keyword evidence="1" id="KW-0812">Transmembrane</keyword>
<gene>
    <name evidence="2" type="ORF">KBB96_19480</name>
</gene>
<feature type="transmembrane region" description="Helical" evidence="1">
    <location>
        <begin position="17"/>
        <end position="34"/>
    </location>
</feature>
<reference evidence="2" key="1">
    <citation type="submission" date="2021-04" db="EMBL/GenBank/DDBJ databases">
        <title>Luteolibacter sp. 32A isolated from the skin of an Anderson's salamander (Ambystoma andersonii).</title>
        <authorList>
            <person name="Spergser J."/>
            <person name="Busse H.-J."/>
        </authorList>
    </citation>
    <scope>NUCLEOTIDE SEQUENCE</scope>
    <source>
        <strain evidence="2">32A</strain>
    </source>
</reference>
<evidence type="ECO:0000313" key="2">
    <source>
        <dbReference type="EMBL" id="QUE51024.1"/>
    </source>
</evidence>